<keyword evidence="5" id="KW-0498">Mitosis</keyword>
<evidence type="ECO:0000256" key="8">
    <source>
        <dbReference type="SAM" id="Coils"/>
    </source>
</evidence>
<feature type="domain" description="Nuclear condensin complex subunit 3 C-terminal" evidence="10">
    <location>
        <begin position="612"/>
        <end position="903"/>
    </location>
</feature>
<evidence type="ECO:0000256" key="1">
    <source>
        <dbReference type="ARBA" id="ARBA00004286"/>
    </source>
</evidence>
<dbReference type="GO" id="GO:0005737">
    <property type="term" value="C:cytoplasm"/>
    <property type="evidence" value="ECO:0007669"/>
    <property type="project" value="TreeGrafter"/>
</dbReference>
<proteinExistence type="inferred from homology"/>
<evidence type="ECO:0000256" key="3">
    <source>
        <dbReference type="ARBA" id="ARBA00022454"/>
    </source>
</evidence>
<comment type="similarity">
    <text evidence="2">Belongs to the CND3 (condensin subunit 3) family.</text>
</comment>
<evidence type="ECO:0000256" key="9">
    <source>
        <dbReference type="SAM" id="MobiDB-lite"/>
    </source>
</evidence>
<feature type="compositionally biased region" description="Polar residues" evidence="9">
    <location>
        <begin position="1342"/>
        <end position="1351"/>
    </location>
</feature>
<dbReference type="SUPFAM" id="SSF48371">
    <property type="entry name" value="ARM repeat"/>
    <property type="match status" value="1"/>
</dbReference>
<evidence type="ECO:0000256" key="6">
    <source>
        <dbReference type="ARBA" id="ARBA00023067"/>
    </source>
</evidence>
<feature type="coiled-coil region" evidence="8">
    <location>
        <begin position="535"/>
        <end position="593"/>
    </location>
</feature>
<feature type="compositionally biased region" description="Low complexity" evidence="9">
    <location>
        <begin position="1284"/>
        <end position="1299"/>
    </location>
</feature>
<evidence type="ECO:0000256" key="7">
    <source>
        <dbReference type="ARBA" id="ARBA00023306"/>
    </source>
</evidence>
<feature type="compositionally biased region" description="Low complexity" evidence="9">
    <location>
        <begin position="1352"/>
        <end position="1374"/>
    </location>
</feature>
<evidence type="ECO:0000256" key="5">
    <source>
        <dbReference type="ARBA" id="ARBA00022776"/>
    </source>
</evidence>
<feature type="compositionally biased region" description="Basic residues" evidence="9">
    <location>
        <begin position="1376"/>
        <end position="1390"/>
    </location>
</feature>
<comment type="caution">
    <text evidence="11">The sequence shown here is derived from an EMBL/GenBank/DDBJ whole genome shotgun (WGS) entry which is preliminary data.</text>
</comment>
<keyword evidence="8" id="KW-0175">Coiled coil</keyword>
<dbReference type="EMBL" id="JAWQEG010002452">
    <property type="protein sequence ID" value="KAK3871918.1"/>
    <property type="molecule type" value="Genomic_DNA"/>
</dbReference>
<feature type="compositionally biased region" description="Low complexity" evidence="9">
    <location>
        <begin position="1205"/>
        <end position="1214"/>
    </location>
</feature>
<dbReference type="GO" id="GO:0007076">
    <property type="term" value="P:mitotic chromosome condensation"/>
    <property type="evidence" value="ECO:0007669"/>
    <property type="project" value="InterPro"/>
</dbReference>
<accession>A0AAE1FDH3</accession>
<evidence type="ECO:0000256" key="2">
    <source>
        <dbReference type="ARBA" id="ARBA00006533"/>
    </source>
</evidence>
<dbReference type="PANTHER" id="PTHR14418">
    <property type="entry name" value="CONDENSIN COMPLEX SUBUNIT 3-RELATED"/>
    <property type="match status" value="1"/>
</dbReference>
<dbReference type="GO" id="GO:0051301">
    <property type="term" value="P:cell division"/>
    <property type="evidence" value="ECO:0007669"/>
    <property type="project" value="UniProtKB-KW"/>
</dbReference>
<keyword evidence="12" id="KW-1185">Reference proteome</keyword>
<dbReference type="GO" id="GO:0000796">
    <property type="term" value="C:condensin complex"/>
    <property type="evidence" value="ECO:0007669"/>
    <property type="project" value="InterPro"/>
</dbReference>
<evidence type="ECO:0000313" key="12">
    <source>
        <dbReference type="Proteomes" id="UP001286313"/>
    </source>
</evidence>
<dbReference type="InterPro" id="IPR025977">
    <property type="entry name" value="Cnd3_C"/>
</dbReference>
<dbReference type="GO" id="GO:0000793">
    <property type="term" value="C:condensed chromosome"/>
    <property type="evidence" value="ECO:0007669"/>
    <property type="project" value="TreeGrafter"/>
</dbReference>
<evidence type="ECO:0000256" key="4">
    <source>
        <dbReference type="ARBA" id="ARBA00022618"/>
    </source>
</evidence>
<evidence type="ECO:0000313" key="11">
    <source>
        <dbReference type="EMBL" id="KAK3871918.1"/>
    </source>
</evidence>
<reference evidence="11" key="1">
    <citation type="submission" date="2023-10" db="EMBL/GenBank/DDBJ databases">
        <title>Genome assemblies of two species of porcelain crab, Petrolisthes cinctipes and Petrolisthes manimaculis (Anomura: Porcellanidae).</title>
        <authorList>
            <person name="Angst P."/>
        </authorList>
    </citation>
    <scope>NUCLEOTIDE SEQUENCE</scope>
    <source>
        <strain evidence="11">PB745_01</strain>
        <tissue evidence="11">Gill</tissue>
    </source>
</reference>
<feature type="compositionally biased region" description="Polar residues" evidence="9">
    <location>
        <begin position="1105"/>
        <end position="1148"/>
    </location>
</feature>
<dbReference type="Gene3D" id="1.25.10.10">
    <property type="entry name" value="Leucine-rich Repeat Variant"/>
    <property type="match status" value="1"/>
</dbReference>
<dbReference type="Proteomes" id="UP001286313">
    <property type="component" value="Unassembled WGS sequence"/>
</dbReference>
<name>A0AAE1FDH3_PETCI</name>
<gene>
    <name evidence="11" type="ORF">Pcinc_022982</name>
</gene>
<dbReference type="InterPro" id="IPR016024">
    <property type="entry name" value="ARM-type_fold"/>
</dbReference>
<feature type="compositionally biased region" description="Low complexity" evidence="9">
    <location>
        <begin position="1329"/>
        <end position="1341"/>
    </location>
</feature>
<dbReference type="InterPro" id="IPR027165">
    <property type="entry name" value="CND3"/>
</dbReference>
<keyword evidence="3" id="KW-0158">Chromosome</keyword>
<sequence length="1390" mass="155611">MKLCQPVVTTAKKVSSTSQVVCGLATVLCGLATLLFQTKVTKQKQNTQVGGKNSAKMVQLDIQQVFKDCQRTSATHPKLLKNLVKVYMKNDFDKFFVEFTNLLKKSLVYGDKQPVVDRTLAFVAKFATSRKNGKDEKGSEMDGKEEEIEDEADPFLVKLIQFLLDNHLANSQAVRYRVCQLINILLGQMGEEAVIEDELYNSIYDTMLHRLQDKVPAVRVQAVMAVARLQDPRNKECPVIRAYRYHMAMDPNADVRRAVLNNIAISYQTLPDILERTRDVRDLVRRQAFLVISQRVHLKSLTIAQRVRLISEGLKDRSEMVRMCVEKKLIQAWLRMVHGNVLDLLTCLDVEASVKEAELAIKAIFLDVPYPNLIDNFGIDKDQRLVNYNKLRPESALYWRCLAQHLRNEGAEEALDSILPELTRFCQYLQEYILTEVMDTGDDQEMAVRSMERDFVTKQLISMTMLYDLSDEVGRRSLDHLIRTLLVSDKVGETLVKGVVEVFGRLHPANARITQLAEIISEVREPVEKVAEQPLSEEEKRKRKLQAAKVKVKINQVKEELEDCVRSLDLDRAKVLKEELEALEAEADDINMDTTASEEVFEERKDSETLSKCLMIVCNMVESADITVMNPTLHSLHENLILHCLRSEDPAVRNKGVHALGLFCLLSKDLAHQHLTLFMQISRIDVEQIQMTALRTVIDILHLYGLEEFTEEVEDISSAAADALPATENSKEDGEEEGGTIISALCQILDTESGDAQTLVAEGLCKLLLARRITSSKLLSRLILMWYSPATEDESLLRHMLGVFFPLYASDGATNQEIISEAFLPTLHTLFSAPIRSPLVDIDVDDVANFLVSITSPAIIAEEKKDKVNVHDSLVFSICTDLLAFPESSWTKVLLRCLTHLQLTSTNFSTLRQVDVLAQKILKRMKERACLKLATRFHHSIEEMLKNAPEVEGKEESSQVEITAAVTSEAEDVYTPGSCTGNKTMDNTTNRRKRMLYNQTISDPEVFTSEPDSDVEGTPNKRLARCLSLVTDSSELGSPQVTSTQHDEVTATTPVLDKSLRVHLVRLDSPSVDAEVELTPSRRESGVYEDEDLFESQDEFEAPQSLDQTTFKNIHQDSPSKSTQIDAPSSTTQKDTLPETHTPTPRSSTAEEDSSTSCSTGKRRSKMESSTGHSSEDDSTPVKVPRKSRTNTTLKEKFSKLKTRSSSSSPSDSSQLTPNEEANRVRVMDTSGAATDYNVFTQSARRTRGKTATQPASVAPLSNKRGRSRPKKSNGNDKQDNSFEDSAQSSSADESLGSDKQGSSNKKHHQRTRSSSQRVPVKSNQEVFSPPSVNSVSSENSTPVRRSSRLGNSSMSDTDSTSVSSRSQRSSSNQKKTARKNSVKTKKLRK</sequence>
<keyword evidence="6" id="KW-0226">DNA condensation</keyword>
<evidence type="ECO:0000259" key="10">
    <source>
        <dbReference type="Pfam" id="PF12719"/>
    </source>
</evidence>
<keyword evidence="7" id="KW-0131">Cell cycle</keyword>
<organism evidence="11 12">
    <name type="scientific">Petrolisthes cinctipes</name>
    <name type="common">Flat porcelain crab</name>
    <dbReference type="NCBI Taxonomy" id="88211"/>
    <lineage>
        <taxon>Eukaryota</taxon>
        <taxon>Metazoa</taxon>
        <taxon>Ecdysozoa</taxon>
        <taxon>Arthropoda</taxon>
        <taxon>Crustacea</taxon>
        <taxon>Multicrustacea</taxon>
        <taxon>Malacostraca</taxon>
        <taxon>Eumalacostraca</taxon>
        <taxon>Eucarida</taxon>
        <taxon>Decapoda</taxon>
        <taxon>Pleocyemata</taxon>
        <taxon>Anomura</taxon>
        <taxon>Galatheoidea</taxon>
        <taxon>Porcellanidae</taxon>
        <taxon>Petrolisthes</taxon>
    </lineage>
</organism>
<keyword evidence="4" id="KW-0132">Cell division</keyword>
<feature type="compositionally biased region" description="Acidic residues" evidence="9">
    <location>
        <begin position="1087"/>
        <end position="1101"/>
    </location>
</feature>
<dbReference type="InterPro" id="IPR011989">
    <property type="entry name" value="ARM-like"/>
</dbReference>
<comment type="subcellular location">
    <subcellularLocation>
        <location evidence="1">Chromosome</location>
    </subcellularLocation>
</comment>
<dbReference type="PANTHER" id="PTHR14418:SF5">
    <property type="entry name" value="CONDENSIN COMPLEX SUBUNIT 3"/>
    <property type="match status" value="1"/>
</dbReference>
<feature type="region of interest" description="Disordered" evidence="9">
    <location>
        <begin position="1075"/>
        <end position="1390"/>
    </location>
</feature>
<feature type="compositionally biased region" description="Polar residues" evidence="9">
    <location>
        <begin position="1313"/>
        <end position="1327"/>
    </location>
</feature>
<dbReference type="Pfam" id="PF12719">
    <property type="entry name" value="Cnd3"/>
    <property type="match status" value="1"/>
</dbReference>
<feature type="compositionally biased region" description="Polar residues" evidence="9">
    <location>
        <begin position="1238"/>
        <end position="1256"/>
    </location>
</feature>
<protein>
    <recommendedName>
        <fullName evidence="10">Nuclear condensin complex subunit 3 C-terminal domain-containing protein</fullName>
    </recommendedName>
</protein>